<keyword evidence="1" id="KW-0812">Transmembrane</keyword>
<dbReference type="InterPro" id="IPR029150">
    <property type="entry name" value="dCache_3"/>
</dbReference>
<name>A7GZQ2_CAMC5</name>
<sequence>MLNFRKNKVAYIVVFIVFLVFGLLYDLYCSYEQEQQQSNMKSFFDYHIKQLNKNIEDAKLSSMAIAVLLGQNDSIQKCLLNLDRGECIKNVNNIVNTLSAVSMYNNIKIHLHTKDLKSYVRSWDTNQFGDTLTSFRYLINQAIKKQKPVAGIEAGVAGVYMRAVSSVAYEGENIGSVEVLLSYEHLGNFFKEQGIDLFVLLDKNQAISHKPGPNDDLLKDHYIENLNSANLNILEILRGIDFEKTDFYAYKTHYFSMVPLIDASSKRIGYYVLHINTDTKERNISQNYLHAEELF</sequence>
<dbReference type="SUPFAM" id="SSF103190">
    <property type="entry name" value="Sensory domain-like"/>
    <property type="match status" value="1"/>
</dbReference>
<dbReference type="InterPro" id="IPR029151">
    <property type="entry name" value="Sensor-like_sf"/>
</dbReference>
<dbReference type="RefSeq" id="WP_011992556.1">
    <property type="nucleotide sequence ID" value="NC_009715.2"/>
</dbReference>
<dbReference type="HOGENOM" id="CLU_077595_0_0_7"/>
<evidence type="ECO:0000259" key="2">
    <source>
        <dbReference type="Pfam" id="PF14827"/>
    </source>
</evidence>
<evidence type="ECO:0000256" key="1">
    <source>
        <dbReference type="SAM" id="Phobius"/>
    </source>
</evidence>
<keyword evidence="4" id="KW-1185">Reference proteome</keyword>
<reference evidence="3" key="1">
    <citation type="submission" date="2016-07" db="EMBL/GenBank/DDBJ databases">
        <title>Comparative genomics of the Campylobacter concisus group.</title>
        <authorList>
            <person name="Miller W.G."/>
            <person name="Yee E."/>
            <person name="Chapman M.H."/>
            <person name="Huynh S."/>
            <person name="Bono J.L."/>
            <person name="On S.L.W."/>
            <person name="StLeger J."/>
            <person name="Foster G."/>
            <person name="Parker C.T."/>
        </authorList>
    </citation>
    <scope>NUCLEOTIDE SEQUENCE</scope>
    <source>
        <strain evidence="3">525.92</strain>
    </source>
</reference>
<dbReference type="Pfam" id="PF14827">
    <property type="entry name" value="dCache_3"/>
    <property type="match status" value="1"/>
</dbReference>
<dbReference type="Proteomes" id="UP000006380">
    <property type="component" value="Chromosome"/>
</dbReference>
<gene>
    <name evidence="3" type="ORF">CCV52592_1919</name>
</gene>
<dbReference type="KEGG" id="ccv:CCV52592_1919"/>
<dbReference type="OrthoDB" id="5362926at2"/>
<organism evidence="3 4">
    <name type="scientific">Campylobacter curvus (strain 525.92)</name>
    <dbReference type="NCBI Taxonomy" id="360105"/>
    <lineage>
        <taxon>Bacteria</taxon>
        <taxon>Pseudomonadati</taxon>
        <taxon>Campylobacterota</taxon>
        <taxon>Epsilonproteobacteria</taxon>
        <taxon>Campylobacterales</taxon>
        <taxon>Campylobacteraceae</taxon>
        <taxon>Campylobacter</taxon>
    </lineage>
</organism>
<dbReference type="STRING" id="360105.CCV52592_1919"/>
<feature type="domain" description="Double Cache" evidence="2">
    <location>
        <begin position="53"/>
        <end position="276"/>
    </location>
</feature>
<dbReference type="EMBL" id="CP000767">
    <property type="protein sequence ID" value="EAT99743.1"/>
    <property type="molecule type" value="Genomic_DNA"/>
</dbReference>
<protein>
    <recommendedName>
        <fullName evidence="2">Double Cache domain-containing protein</fullName>
    </recommendedName>
</protein>
<keyword evidence="1" id="KW-0472">Membrane</keyword>
<feature type="transmembrane region" description="Helical" evidence="1">
    <location>
        <begin position="9"/>
        <end position="28"/>
    </location>
</feature>
<accession>A7GZQ2</accession>
<evidence type="ECO:0000313" key="4">
    <source>
        <dbReference type="Proteomes" id="UP000006380"/>
    </source>
</evidence>
<dbReference type="AlphaFoldDB" id="A7GZQ2"/>
<evidence type="ECO:0000313" key="3">
    <source>
        <dbReference type="EMBL" id="EAT99743.1"/>
    </source>
</evidence>
<proteinExistence type="predicted"/>
<keyword evidence="1" id="KW-1133">Transmembrane helix</keyword>